<protein>
    <recommendedName>
        <fullName evidence="2">Tc1-like transposase DDE domain-containing protein</fullName>
    </recommendedName>
</protein>
<dbReference type="AlphaFoldDB" id="A0A8K0DHY2"/>
<accession>A0A8K0DHY2</accession>
<feature type="compositionally biased region" description="Acidic residues" evidence="1">
    <location>
        <begin position="191"/>
        <end position="200"/>
    </location>
</feature>
<dbReference type="InterPro" id="IPR038717">
    <property type="entry name" value="Tc1-like_DDE_dom"/>
</dbReference>
<sequence>MKHFPPRWMVRNYKGETNRANINEDTMHHALQQANLAIVNQKTLLRITKVEEYLQHFDDDGYDSEQEEIGSKYATRKVFSSSQEDIVLKYIKKCSNMNYGMTYEQIRVWLMSYDYAKIIPDCKYPERWDLQKKAGVDWLHGFMKRNSTLSLRKPESASLARELARVSVHGKYRKKLTEREKRDSATKQDSESESETETDNECVVGTVEHGGGSLMVWGCFGNNKTEDLHRIEGTLKKERYKKILENHALPSGRRLIGRGFIFQQHNDPKHSFKLCKSFLSEKKRRREIVVLTWPLQSPDLNAIELLWEELDSKVRKNFPKSDNRLWELLQATWQEIDTKILDKLINCMPKLCNAIIKNKGGFIDETKI</sequence>
<gene>
    <name evidence="3" type="ORF">ILUMI_02289</name>
</gene>
<evidence type="ECO:0000256" key="1">
    <source>
        <dbReference type="SAM" id="MobiDB-lite"/>
    </source>
</evidence>
<keyword evidence="4" id="KW-1185">Reference proteome</keyword>
<dbReference type="EMBL" id="VTPC01000911">
    <property type="protein sequence ID" value="KAF2903887.1"/>
    <property type="molecule type" value="Genomic_DNA"/>
</dbReference>
<dbReference type="GO" id="GO:0003676">
    <property type="term" value="F:nucleic acid binding"/>
    <property type="evidence" value="ECO:0007669"/>
    <property type="project" value="InterPro"/>
</dbReference>
<proteinExistence type="predicted"/>
<dbReference type="Gene3D" id="3.30.420.10">
    <property type="entry name" value="Ribonuclease H-like superfamily/Ribonuclease H"/>
    <property type="match status" value="1"/>
</dbReference>
<comment type="caution">
    <text evidence="3">The sequence shown here is derived from an EMBL/GenBank/DDBJ whole genome shotgun (WGS) entry which is preliminary data.</text>
</comment>
<reference evidence="3" key="1">
    <citation type="submission" date="2019-08" db="EMBL/GenBank/DDBJ databases">
        <title>The genome of the North American firefly Photinus pyralis.</title>
        <authorList>
            <consortium name="Photinus pyralis genome working group"/>
            <person name="Fallon T.R."/>
            <person name="Sander Lower S.E."/>
            <person name="Weng J.-K."/>
        </authorList>
    </citation>
    <scope>NUCLEOTIDE SEQUENCE</scope>
    <source>
        <strain evidence="3">TRF0915ILg1</strain>
        <tissue evidence="3">Whole body</tissue>
    </source>
</reference>
<evidence type="ECO:0000259" key="2">
    <source>
        <dbReference type="Pfam" id="PF13358"/>
    </source>
</evidence>
<dbReference type="OrthoDB" id="25402at2759"/>
<name>A0A8K0DHY2_IGNLU</name>
<feature type="region of interest" description="Disordered" evidence="1">
    <location>
        <begin position="175"/>
        <end position="201"/>
    </location>
</feature>
<dbReference type="Pfam" id="PF13358">
    <property type="entry name" value="DDE_3"/>
    <property type="match status" value="1"/>
</dbReference>
<feature type="domain" description="Tc1-like transposase DDE" evidence="2">
    <location>
        <begin position="208"/>
        <end position="322"/>
    </location>
</feature>
<organism evidence="3 4">
    <name type="scientific">Ignelater luminosus</name>
    <name type="common">Cucubano</name>
    <name type="synonym">Pyrophorus luminosus</name>
    <dbReference type="NCBI Taxonomy" id="2038154"/>
    <lineage>
        <taxon>Eukaryota</taxon>
        <taxon>Metazoa</taxon>
        <taxon>Ecdysozoa</taxon>
        <taxon>Arthropoda</taxon>
        <taxon>Hexapoda</taxon>
        <taxon>Insecta</taxon>
        <taxon>Pterygota</taxon>
        <taxon>Neoptera</taxon>
        <taxon>Endopterygota</taxon>
        <taxon>Coleoptera</taxon>
        <taxon>Polyphaga</taxon>
        <taxon>Elateriformia</taxon>
        <taxon>Elateroidea</taxon>
        <taxon>Elateridae</taxon>
        <taxon>Agrypninae</taxon>
        <taxon>Pyrophorini</taxon>
        <taxon>Ignelater</taxon>
    </lineage>
</organism>
<dbReference type="InterPro" id="IPR036397">
    <property type="entry name" value="RNaseH_sf"/>
</dbReference>
<evidence type="ECO:0000313" key="3">
    <source>
        <dbReference type="EMBL" id="KAF2903887.1"/>
    </source>
</evidence>
<evidence type="ECO:0000313" key="4">
    <source>
        <dbReference type="Proteomes" id="UP000801492"/>
    </source>
</evidence>
<feature type="compositionally biased region" description="Basic and acidic residues" evidence="1">
    <location>
        <begin position="175"/>
        <end position="190"/>
    </location>
</feature>
<dbReference type="Proteomes" id="UP000801492">
    <property type="component" value="Unassembled WGS sequence"/>
</dbReference>